<feature type="domain" description="NACHT" evidence="3">
    <location>
        <begin position="44"/>
        <end position="198"/>
    </location>
</feature>
<dbReference type="Pfam" id="PF24883">
    <property type="entry name" value="NPHP3_N"/>
    <property type="match status" value="1"/>
</dbReference>
<proteinExistence type="predicted"/>
<dbReference type="Pfam" id="PF12796">
    <property type="entry name" value="Ank_2"/>
    <property type="match status" value="2"/>
</dbReference>
<dbReference type="Proteomes" id="UP000223968">
    <property type="component" value="Unassembled WGS sequence"/>
</dbReference>
<dbReference type="PROSITE" id="PS50297">
    <property type="entry name" value="ANK_REP_REGION"/>
    <property type="match status" value="4"/>
</dbReference>
<dbReference type="PANTHER" id="PTHR10039:SF14">
    <property type="entry name" value="NACHT DOMAIN-CONTAINING PROTEIN"/>
    <property type="match status" value="1"/>
</dbReference>
<dbReference type="SUPFAM" id="SSF48403">
    <property type="entry name" value="Ankyrin repeat"/>
    <property type="match status" value="1"/>
</dbReference>
<dbReference type="PROSITE" id="PS50088">
    <property type="entry name" value="ANK_REPEAT"/>
    <property type="match status" value="4"/>
</dbReference>
<dbReference type="InterPro" id="IPR027417">
    <property type="entry name" value="P-loop_NTPase"/>
</dbReference>
<dbReference type="PANTHER" id="PTHR10039">
    <property type="entry name" value="AMELOGENIN"/>
    <property type="match status" value="1"/>
</dbReference>
<dbReference type="InterPro" id="IPR007111">
    <property type="entry name" value="NACHT_NTPase"/>
</dbReference>
<protein>
    <recommendedName>
        <fullName evidence="3">NACHT domain-containing protein</fullName>
    </recommendedName>
</protein>
<name>A0A2B7YB37_9EURO</name>
<keyword evidence="2" id="KW-0040">ANK repeat</keyword>
<evidence type="ECO:0000256" key="2">
    <source>
        <dbReference type="PROSITE-ProRule" id="PRU00023"/>
    </source>
</evidence>
<feature type="repeat" description="ANK" evidence="2">
    <location>
        <begin position="591"/>
        <end position="623"/>
    </location>
</feature>
<reference evidence="4 5" key="1">
    <citation type="submission" date="2017-10" db="EMBL/GenBank/DDBJ databases">
        <title>Comparative genomics in systemic dimorphic fungi from Ajellomycetaceae.</title>
        <authorList>
            <person name="Munoz J.F."/>
            <person name="Mcewen J.G."/>
            <person name="Clay O.K."/>
            <person name="Cuomo C.A."/>
        </authorList>
    </citation>
    <scope>NUCLEOTIDE SEQUENCE [LARGE SCALE GENOMIC DNA]</scope>
    <source>
        <strain evidence="4 5">UAMH5409</strain>
    </source>
</reference>
<dbReference type="InterPro" id="IPR054471">
    <property type="entry name" value="GPIID_WHD"/>
</dbReference>
<dbReference type="Pfam" id="PF22939">
    <property type="entry name" value="WHD_GPIID"/>
    <property type="match status" value="1"/>
</dbReference>
<dbReference type="InterPro" id="IPR036770">
    <property type="entry name" value="Ankyrin_rpt-contain_sf"/>
</dbReference>
<accession>A0A2B7YB37</accession>
<evidence type="ECO:0000313" key="4">
    <source>
        <dbReference type="EMBL" id="PGH18271.1"/>
    </source>
</evidence>
<gene>
    <name evidence="4" type="ORF">AJ79_00610</name>
</gene>
<feature type="repeat" description="ANK" evidence="2">
    <location>
        <begin position="525"/>
        <end position="557"/>
    </location>
</feature>
<feature type="repeat" description="ANK" evidence="2">
    <location>
        <begin position="558"/>
        <end position="590"/>
    </location>
</feature>
<dbReference type="SUPFAM" id="SSF52540">
    <property type="entry name" value="P-loop containing nucleoside triphosphate hydrolases"/>
    <property type="match status" value="1"/>
</dbReference>
<comment type="caution">
    <text evidence="4">The sequence shown here is derived from an EMBL/GenBank/DDBJ whole genome shotgun (WGS) entry which is preliminary data.</text>
</comment>
<dbReference type="Gene3D" id="3.40.50.300">
    <property type="entry name" value="P-loop containing nucleotide triphosphate hydrolases"/>
    <property type="match status" value="1"/>
</dbReference>
<dbReference type="STRING" id="1447875.A0A2B7YB37"/>
<sequence length="682" mass="76361">MHSDPGSGRERLAQLKGQRVKGSCEWILTNELYRKWLSSDSGNQILAITGNPGSGKTMLSLFITEDLQGPPWQTEQTQLLYYFCDFRDERPNTALAILRGLICQLTSKHPRLLDTIWPHLDTPEKAWYKATSLDALWTMFTNLLEDSKIGTIFCVIDGIDEYENDSMTALGLKFDDLFSAGPTGPILGNFRLLITARSVRSLRNVPTIRIDSDAKQTVRTEVKRFINSQVKELSARRQTNHIVRDRIRGKVQECAKGNFLSAYLILHRLSRFSTTPEIIEGLEHFSRGLDTIYRRILLGIKPEYRDICSLILRWVVMAHRTLSLQELAAAIQLQSRVPIENSQAIISYITMCIPLLSVYQGDLVLVHESARNYLTWQDLGKDEALKAFYIQTEEANAELAQTCFECIQSSTLQFSQISVTNKLLLSKDPLIGYAVMYWLEHAKRSPKYADKVFDPSHSFFQEKSDLRRNWWQSYWKVGDSVWGELDIPLLHISAYCGILPWVEKLIAQPRKPFSIHRHAEKEDPYGRQPLYYAASAGHAEIIPVLVANGADVNAADNSGRTALIEASAGGHENCVRVLLSHGANSWGADKGGRTALASAAFGGYINIIQRLLDDGVDPNGPGKGILGLSVLEEAVSAGHVELARFLVDRGADVNESAIKLLGRPTLVKRLFRTPADDKSAPP</sequence>
<keyword evidence="1" id="KW-0677">Repeat</keyword>
<evidence type="ECO:0000259" key="3">
    <source>
        <dbReference type="PROSITE" id="PS50837"/>
    </source>
</evidence>
<organism evidence="4 5">
    <name type="scientific">Helicocarpus griseus UAMH5409</name>
    <dbReference type="NCBI Taxonomy" id="1447875"/>
    <lineage>
        <taxon>Eukaryota</taxon>
        <taxon>Fungi</taxon>
        <taxon>Dikarya</taxon>
        <taxon>Ascomycota</taxon>
        <taxon>Pezizomycotina</taxon>
        <taxon>Eurotiomycetes</taxon>
        <taxon>Eurotiomycetidae</taxon>
        <taxon>Onygenales</taxon>
        <taxon>Ajellomycetaceae</taxon>
        <taxon>Helicocarpus</taxon>
    </lineage>
</organism>
<evidence type="ECO:0000313" key="5">
    <source>
        <dbReference type="Proteomes" id="UP000223968"/>
    </source>
</evidence>
<dbReference type="PROSITE" id="PS50837">
    <property type="entry name" value="NACHT"/>
    <property type="match status" value="1"/>
</dbReference>
<dbReference type="Gene3D" id="1.25.40.20">
    <property type="entry name" value="Ankyrin repeat-containing domain"/>
    <property type="match status" value="1"/>
</dbReference>
<dbReference type="SMART" id="SM00248">
    <property type="entry name" value="ANK"/>
    <property type="match status" value="4"/>
</dbReference>
<keyword evidence="5" id="KW-1185">Reference proteome</keyword>
<dbReference type="OrthoDB" id="4196355at2759"/>
<dbReference type="AlphaFoldDB" id="A0A2B7YB37"/>
<dbReference type="InterPro" id="IPR002110">
    <property type="entry name" value="Ankyrin_rpt"/>
</dbReference>
<dbReference type="PRINTS" id="PR01415">
    <property type="entry name" value="ANKYRIN"/>
</dbReference>
<dbReference type="EMBL" id="PDNB01000005">
    <property type="protein sequence ID" value="PGH18271.1"/>
    <property type="molecule type" value="Genomic_DNA"/>
</dbReference>
<evidence type="ECO:0000256" key="1">
    <source>
        <dbReference type="ARBA" id="ARBA00022737"/>
    </source>
</evidence>
<dbReference type="InterPro" id="IPR056884">
    <property type="entry name" value="NPHP3-like_N"/>
</dbReference>
<feature type="repeat" description="ANK" evidence="2">
    <location>
        <begin position="626"/>
        <end position="658"/>
    </location>
</feature>